<organism evidence="2 3">
    <name type="scientific">Trachipleistophora hominis</name>
    <name type="common">Microsporidian parasite</name>
    <dbReference type="NCBI Taxonomy" id="72359"/>
    <lineage>
        <taxon>Eukaryota</taxon>
        <taxon>Fungi</taxon>
        <taxon>Fungi incertae sedis</taxon>
        <taxon>Microsporidia</taxon>
        <taxon>Pleistophoridae</taxon>
        <taxon>Trachipleistophora</taxon>
    </lineage>
</organism>
<gene>
    <name evidence="2" type="ORF">THOM_0278</name>
</gene>
<feature type="transmembrane region" description="Helical" evidence="1">
    <location>
        <begin position="24"/>
        <end position="42"/>
    </location>
</feature>
<proteinExistence type="predicted"/>
<protein>
    <submittedName>
        <fullName evidence="2">Uncharacterized protein</fullName>
    </submittedName>
</protein>
<dbReference type="VEuPathDB" id="MicrosporidiaDB:THOM_0278"/>
<name>L7JZ82_TRAHO</name>
<dbReference type="InParanoid" id="L7JZ82"/>
<keyword evidence="1" id="KW-0812">Transmembrane</keyword>
<dbReference type="HOGENOM" id="CLU_2998125_0_0_1"/>
<keyword evidence="1" id="KW-0472">Membrane</keyword>
<evidence type="ECO:0000313" key="3">
    <source>
        <dbReference type="Proteomes" id="UP000011185"/>
    </source>
</evidence>
<dbReference type="EMBL" id="JH993826">
    <property type="protein sequence ID" value="ELQ76724.1"/>
    <property type="molecule type" value="Genomic_DNA"/>
</dbReference>
<dbReference type="Proteomes" id="UP000011185">
    <property type="component" value="Unassembled WGS sequence"/>
</dbReference>
<evidence type="ECO:0000256" key="1">
    <source>
        <dbReference type="SAM" id="Phobius"/>
    </source>
</evidence>
<keyword evidence="3" id="KW-1185">Reference proteome</keyword>
<dbReference type="AlphaFoldDB" id="L7JZ82"/>
<evidence type="ECO:0000313" key="2">
    <source>
        <dbReference type="EMBL" id="ELQ76724.1"/>
    </source>
</evidence>
<sequence length="57" mass="6566">MVLRSAFRNGRGAFDMVSWRDVDVWLFIFMCIFGSVIFLFFCGDGQGYVIKDVEGFV</sequence>
<reference evidence="2 3" key="1">
    <citation type="journal article" date="2012" name="PLoS Pathog.">
        <title>The genome of the obligate intracellular parasite Trachipleistophora hominis: new insights into microsporidian genome dynamics and reductive evolution.</title>
        <authorList>
            <person name="Heinz E."/>
            <person name="Williams T.A."/>
            <person name="Nakjang S."/>
            <person name="Noel C.J."/>
            <person name="Swan D.C."/>
            <person name="Goldberg A.V."/>
            <person name="Harris S.R."/>
            <person name="Weinmaier T."/>
            <person name="Markert S."/>
            <person name="Becher D."/>
            <person name="Bernhardt J."/>
            <person name="Dagan T."/>
            <person name="Hacker C."/>
            <person name="Lucocq J.M."/>
            <person name="Schweder T."/>
            <person name="Rattei T."/>
            <person name="Hall N."/>
            <person name="Hirt R.P."/>
            <person name="Embley T.M."/>
        </authorList>
    </citation>
    <scope>NUCLEOTIDE SEQUENCE [LARGE SCALE GENOMIC DNA]</scope>
</reference>
<keyword evidence="1" id="KW-1133">Transmembrane helix</keyword>
<accession>L7JZ82</accession>